<feature type="domain" description="6-hydroxymethylpterin diphosphokinase MptE-like" evidence="1">
    <location>
        <begin position="181"/>
        <end position="329"/>
    </location>
</feature>
<dbReference type="AlphaFoldDB" id="A0A0C1U624"/>
<keyword evidence="3" id="KW-1185">Reference proteome</keyword>
<name>A0A0C1U624_9CLOT</name>
<dbReference type="InterPro" id="IPR002826">
    <property type="entry name" value="MptE-like"/>
</dbReference>
<accession>A0A0C1U624</accession>
<evidence type="ECO:0000259" key="1">
    <source>
        <dbReference type="Pfam" id="PF01973"/>
    </source>
</evidence>
<dbReference type="EMBL" id="AYSO01000015">
    <property type="protein sequence ID" value="KIE47218.1"/>
    <property type="molecule type" value="Genomic_DNA"/>
</dbReference>
<dbReference type="PANTHER" id="PTHR41786:SF1">
    <property type="entry name" value="6-HYDROXYMETHYLPTERIN DIPHOSPHOKINASE MPTE-LIKE DOMAIN-CONTAINING PROTEIN"/>
    <property type="match status" value="1"/>
</dbReference>
<protein>
    <recommendedName>
        <fullName evidence="1">6-hydroxymethylpterin diphosphokinase MptE-like domain-containing protein</fullName>
    </recommendedName>
</protein>
<dbReference type="RefSeq" id="WP_039632489.1">
    <property type="nucleotide sequence ID" value="NZ_AYSO01000015.1"/>
</dbReference>
<dbReference type="PANTHER" id="PTHR41786">
    <property type="entry name" value="MOTILITY ACCESSORY FACTOR MAF"/>
    <property type="match status" value="1"/>
</dbReference>
<dbReference type="InterPro" id="IPR029063">
    <property type="entry name" value="SAM-dependent_MTases_sf"/>
</dbReference>
<dbReference type="Pfam" id="PF01973">
    <property type="entry name" value="MptE-like"/>
    <property type="match status" value="1"/>
</dbReference>
<comment type="caution">
    <text evidence="2">The sequence shown here is derived from an EMBL/GenBank/DDBJ whole genome shotgun (WGS) entry which is preliminary data.</text>
</comment>
<dbReference type="STRING" id="29341.RSJ17_12870"/>
<proteinExistence type="predicted"/>
<reference evidence="2 3" key="1">
    <citation type="journal article" date="2015" name="Infect. Genet. Evol.">
        <title>Genomic sequences of six botulinum neurotoxin-producing strains representing three clostridial species illustrate the mobility and diversity of botulinum neurotoxin genes.</title>
        <authorList>
            <person name="Smith T.J."/>
            <person name="Hill K.K."/>
            <person name="Xie G."/>
            <person name="Foley B.T."/>
            <person name="Williamson C.H."/>
            <person name="Foster J.T."/>
            <person name="Johnson S.L."/>
            <person name="Chertkov O."/>
            <person name="Teshima H."/>
            <person name="Gibbons H.S."/>
            <person name="Johnsky L.A."/>
            <person name="Karavis M.A."/>
            <person name="Smith L.A."/>
        </authorList>
    </citation>
    <scope>NUCLEOTIDE SEQUENCE [LARGE SCALE GENOMIC DNA]</scope>
    <source>
        <strain evidence="2 3">CDC 2741</strain>
    </source>
</reference>
<dbReference type="Proteomes" id="UP000031366">
    <property type="component" value="Unassembled WGS sequence"/>
</dbReference>
<dbReference type="OrthoDB" id="5291305at2"/>
<evidence type="ECO:0000313" key="2">
    <source>
        <dbReference type="EMBL" id="KIE47218.1"/>
    </source>
</evidence>
<evidence type="ECO:0000313" key="3">
    <source>
        <dbReference type="Proteomes" id="UP000031366"/>
    </source>
</evidence>
<organism evidence="2 3">
    <name type="scientific">Clostridium argentinense CDC 2741</name>
    <dbReference type="NCBI Taxonomy" id="1418104"/>
    <lineage>
        <taxon>Bacteria</taxon>
        <taxon>Bacillati</taxon>
        <taxon>Bacillota</taxon>
        <taxon>Clostridia</taxon>
        <taxon>Eubacteriales</taxon>
        <taxon>Clostridiaceae</taxon>
        <taxon>Clostridium</taxon>
    </lineage>
</organism>
<sequence length="413" mass="46973">MRKIQVLTSRDGNINLKIDNISLYSNYYPERDGEKFVEGNLHLIKDKDTVVIYGLALGYHIKSILKNANKNSKIYILDLDSEVLQIGKKLKVYDEILLDKRVEILTEFNEEFNIAFSNLLNKVEDIIIYKPSLKTMPRKFDSVQTILNNYLNGKKGISKFRDIMMLNKEINEKKDYTVIDELISNNNFDVKNKPIVCVASGPSLDESMNELKKIRDKVIILSVGSALRSLVKSNILPDLITITDCQEVIIKQLEGLEDLNIPLCFLNTASHWAVESYNGPKYIFFNKENVYSNIIITTGKTVAVSNIDIAIKFKAKIIGLLGQDLAYLNNKGHSDSYTEIYGKSNYISLNSKVYKEALNVKKEKVYTTTGFINFKCNIENLISENSNIRFLNCSNGLPIEGTTYTNIKNIINL</sequence>
<dbReference type="SUPFAM" id="SSF53335">
    <property type="entry name" value="S-adenosyl-L-methionine-dependent methyltransferases"/>
    <property type="match status" value="1"/>
</dbReference>
<gene>
    <name evidence="2" type="ORF">U732_1471</name>
</gene>